<proteinExistence type="predicted"/>
<protein>
    <recommendedName>
        <fullName evidence="3">Lipoprotein</fullName>
    </recommendedName>
</protein>
<accession>A0A6G6Y3D6</accession>
<dbReference type="Proteomes" id="UP000501568">
    <property type="component" value="Chromosome"/>
</dbReference>
<dbReference type="RefSeq" id="WP_165326443.1">
    <property type="nucleotide sequence ID" value="NZ_CP049109.1"/>
</dbReference>
<dbReference type="PROSITE" id="PS51257">
    <property type="entry name" value="PROKAR_LIPOPROTEIN"/>
    <property type="match status" value="1"/>
</dbReference>
<reference evidence="1 2" key="1">
    <citation type="submission" date="2020-02" db="EMBL/GenBank/DDBJ databases">
        <authorList>
            <person name="Zheng R.K."/>
            <person name="Sun C.M."/>
        </authorList>
    </citation>
    <scope>NUCLEOTIDE SEQUENCE [LARGE SCALE GENOMIC DNA]</scope>
    <source>
        <strain evidence="2">zrk23</strain>
    </source>
</reference>
<gene>
    <name evidence="1" type="ORF">G5C33_06335</name>
</gene>
<sequence length="111" mass="12285">MKSITLIVLVAFAMLIGACRDYYSTFEVINGGREPITDVVISDRKTSWEMGAAGPGEILSFSEHLHGEGSFFVSWTIDGKRYRARGCYYTGGYPARGKVIIEGKDIKYGCM</sequence>
<name>A0A6G6Y3D6_9SPHN</name>
<dbReference type="AlphaFoldDB" id="A0A6G6Y3D6"/>
<evidence type="ECO:0008006" key="3">
    <source>
        <dbReference type="Google" id="ProtNLM"/>
    </source>
</evidence>
<evidence type="ECO:0000313" key="1">
    <source>
        <dbReference type="EMBL" id="QIG79442.1"/>
    </source>
</evidence>
<organism evidence="1 2">
    <name type="scientific">Stakelama tenebrarum</name>
    <dbReference type="NCBI Taxonomy" id="2711215"/>
    <lineage>
        <taxon>Bacteria</taxon>
        <taxon>Pseudomonadati</taxon>
        <taxon>Pseudomonadota</taxon>
        <taxon>Alphaproteobacteria</taxon>
        <taxon>Sphingomonadales</taxon>
        <taxon>Sphingomonadaceae</taxon>
        <taxon>Stakelama</taxon>
    </lineage>
</organism>
<dbReference type="EMBL" id="CP049109">
    <property type="protein sequence ID" value="QIG79442.1"/>
    <property type="molecule type" value="Genomic_DNA"/>
</dbReference>
<evidence type="ECO:0000313" key="2">
    <source>
        <dbReference type="Proteomes" id="UP000501568"/>
    </source>
</evidence>
<dbReference type="KEGG" id="spzr:G5C33_06335"/>
<keyword evidence="2" id="KW-1185">Reference proteome</keyword>